<reference evidence="1" key="1">
    <citation type="submission" date="2017-02" db="EMBL/GenBank/DDBJ databases">
        <title>Delving into the versatile metabolic prowess of the omnipresent phylum Bacteroidetes.</title>
        <authorList>
            <person name="Nobu M.K."/>
            <person name="Mei R."/>
            <person name="Narihiro T."/>
            <person name="Kuroda K."/>
            <person name="Liu W.-T."/>
        </authorList>
    </citation>
    <scope>NUCLEOTIDE SEQUENCE</scope>
    <source>
        <strain evidence="1">ADurb.Bin417</strain>
    </source>
</reference>
<dbReference type="AlphaFoldDB" id="A0A1V5M964"/>
<dbReference type="InterPro" id="IPR036676">
    <property type="entry name" value="PurM-like_C_sf"/>
</dbReference>
<dbReference type="PANTHER" id="PTHR30270:SF0">
    <property type="entry name" value="THIAMINE-MONOPHOSPHATE KINASE"/>
    <property type="match status" value="1"/>
</dbReference>
<keyword evidence="1" id="KW-0418">Kinase</keyword>
<proteinExistence type="predicted"/>
<dbReference type="PANTHER" id="PTHR30270">
    <property type="entry name" value="THIAMINE-MONOPHOSPHATE KINASE"/>
    <property type="match status" value="1"/>
</dbReference>
<dbReference type="Proteomes" id="UP000485484">
    <property type="component" value="Unassembled WGS sequence"/>
</dbReference>
<protein>
    <submittedName>
        <fullName evidence="1">Thiamine monophosphate kinase</fullName>
    </submittedName>
</protein>
<gene>
    <name evidence="1" type="ORF">BWY73_01445</name>
</gene>
<name>A0A1V5M964_UNCT6</name>
<dbReference type="GO" id="GO:0009228">
    <property type="term" value="P:thiamine biosynthetic process"/>
    <property type="evidence" value="ECO:0007669"/>
    <property type="project" value="InterPro"/>
</dbReference>
<dbReference type="GO" id="GO:0009030">
    <property type="term" value="F:thiamine-phosphate kinase activity"/>
    <property type="evidence" value="ECO:0007669"/>
    <property type="project" value="InterPro"/>
</dbReference>
<comment type="caution">
    <text evidence="1">The sequence shown here is derived from an EMBL/GenBank/DDBJ whole genome shotgun (WGS) entry which is preliminary data.</text>
</comment>
<keyword evidence="1" id="KW-0808">Transferase</keyword>
<dbReference type="InterPro" id="IPR006283">
    <property type="entry name" value="ThiL-like"/>
</dbReference>
<dbReference type="EMBL" id="MWAK01000329">
    <property type="protein sequence ID" value="OPZ89774.1"/>
    <property type="molecule type" value="Genomic_DNA"/>
</dbReference>
<dbReference type="Gene3D" id="3.90.650.10">
    <property type="entry name" value="PurM-like C-terminal domain"/>
    <property type="match status" value="1"/>
</dbReference>
<sequence length="101" mass="10865">MIDISDGMLGDFTRISEESRVGGIIRLEEIPVVPGTAPGEALVSGEEFELLFTIPASQAGAARRSGCFVVGEVLPAGRGVRVTANGRPYRPRHPGYDHFRK</sequence>
<evidence type="ECO:0000313" key="1">
    <source>
        <dbReference type="EMBL" id="OPZ89774.1"/>
    </source>
</evidence>
<accession>A0A1V5M964</accession>
<organism evidence="1">
    <name type="scientific">candidate division TA06 bacterium ADurb.Bin417</name>
    <dbReference type="NCBI Taxonomy" id="1852828"/>
    <lineage>
        <taxon>Bacteria</taxon>
        <taxon>Bacteria division TA06</taxon>
    </lineage>
</organism>
<dbReference type="SUPFAM" id="SSF56042">
    <property type="entry name" value="PurM C-terminal domain-like"/>
    <property type="match status" value="1"/>
</dbReference>